<dbReference type="PANTHER" id="PTHR48081:SF8">
    <property type="entry name" value="ALPHA_BETA HYDROLASE FOLD-3 DOMAIN-CONTAINING PROTEIN-RELATED"/>
    <property type="match status" value="1"/>
</dbReference>
<organism evidence="4 5">
    <name type="scientific">Entomortierella parvispora</name>
    <dbReference type="NCBI Taxonomy" id="205924"/>
    <lineage>
        <taxon>Eukaryota</taxon>
        <taxon>Fungi</taxon>
        <taxon>Fungi incertae sedis</taxon>
        <taxon>Mucoromycota</taxon>
        <taxon>Mortierellomycotina</taxon>
        <taxon>Mortierellomycetes</taxon>
        <taxon>Mortierellales</taxon>
        <taxon>Mortierellaceae</taxon>
        <taxon>Entomortierella</taxon>
    </lineage>
</organism>
<feature type="region of interest" description="Disordered" evidence="2">
    <location>
        <begin position="607"/>
        <end position="668"/>
    </location>
</feature>
<dbReference type="Pfam" id="PF07859">
    <property type="entry name" value="Abhydrolase_3"/>
    <property type="match status" value="1"/>
</dbReference>
<feature type="compositionally biased region" description="Low complexity" evidence="2">
    <location>
        <begin position="32"/>
        <end position="47"/>
    </location>
</feature>
<feature type="domain" description="Alpha/beta hydrolase fold-3" evidence="3">
    <location>
        <begin position="285"/>
        <end position="525"/>
    </location>
</feature>
<evidence type="ECO:0000313" key="4">
    <source>
        <dbReference type="EMBL" id="GJJ75999.1"/>
    </source>
</evidence>
<reference evidence="4" key="1">
    <citation type="submission" date="2021-11" db="EMBL/GenBank/DDBJ databases">
        <authorList>
            <person name="Herlambang A."/>
            <person name="Guo Y."/>
            <person name="Takashima Y."/>
            <person name="Nishizawa T."/>
        </authorList>
    </citation>
    <scope>NUCLEOTIDE SEQUENCE</scope>
    <source>
        <strain evidence="4">E1425</strain>
    </source>
</reference>
<feature type="region of interest" description="Disordered" evidence="2">
    <location>
        <begin position="1"/>
        <end position="47"/>
    </location>
</feature>
<keyword evidence="5" id="KW-1185">Reference proteome</keyword>
<dbReference type="Proteomes" id="UP000827284">
    <property type="component" value="Unassembled WGS sequence"/>
</dbReference>
<dbReference type="InterPro" id="IPR050300">
    <property type="entry name" value="GDXG_lipolytic_enzyme"/>
</dbReference>
<evidence type="ECO:0000259" key="3">
    <source>
        <dbReference type="Pfam" id="PF07859"/>
    </source>
</evidence>
<dbReference type="PANTHER" id="PTHR48081">
    <property type="entry name" value="AB HYDROLASE SUPERFAMILY PROTEIN C4A8.06C"/>
    <property type="match status" value="1"/>
</dbReference>
<dbReference type="InterPro" id="IPR029058">
    <property type="entry name" value="AB_hydrolase_fold"/>
</dbReference>
<reference evidence="4" key="2">
    <citation type="journal article" date="2022" name="Microbiol. Resour. Announc.">
        <title>Whole-Genome Sequence of Entomortierella parvispora E1425, a Mucoromycotan Fungus Associated with Burkholderiaceae-Related Endosymbiotic Bacteria.</title>
        <authorList>
            <person name="Herlambang A."/>
            <person name="Guo Y."/>
            <person name="Takashima Y."/>
            <person name="Narisawa K."/>
            <person name="Ohta H."/>
            <person name="Nishizawa T."/>
        </authorList>
    </citation>
    <scope>NUCLEOTIDE SEQUENCE</scope>
    <source>
        <strain evidence="4">E1425</strain>
    </source>
</reference>
<evidence type="ECO:0000256" key="1">
    <source>
        <dbReference type="ARBA" id="ARBA00022801"/>
    </source>
</evidence>
<proteinExistence type="predicted"/>
<evidence type="ECO:0000256" key="2">
    <source>
        <dbReference type="SAM" id="MobiDB-lite"/>
    </source>
</evidence>
<dbReference type="EMBL" id="BQFW01000011">
    <property type="protein sequence ID" value="GJJ75999.1"/>
    <property type="molecule type" value="Genomic_DNA"/>
</dbReference>
<feature type="compositionally biased region" description="Low complexity" evidence="2">
    <location>
        <begin position="629"/>
        <end position="647"/>
    </location>
</feature>
<sequence>MGTSTPAHPQSSQPLIQILRPSSTSPTTAHHGSGSSPTNSDSSDLTTCGNQKDIRIKSSLRGCGFIYSLIDTSFNRVTAWLFPNEPEPLDLQSTLFFVAQAPFIGLVFLSWLPNIASWLLGLRTSEAGGPGPARGMRKDWTLRMAMSLSFLQYYLRFAENISIEDCQTRSRSIPFMTAPAGIRIHKVKVPAFPWRSKAEAILDLNLTNSDKALLKRPSTPHPASSEDMRNIQETGEEQDGTQYDLKRDSCTDQFAEGLDAEWLEYTGPDPASDQESYTIDNVAIVCYFHGGGYYTGSKEEHRVLIGPLVKSLGKHVRILTLNYRLAPQHEFPAALVDALSCYLWLLEQPVSDFFPLDNAGEASACLQPSQIVFMGDSAGGGLALSLSLLIRDHGMLPQPKSIVTWSPWLDLTQALPSFKDNASTDCIPYEDFVHRHSPAVDVMFKDPEFDTRPRQRAQVYCPDSCLKMKYVSPLFETNFKGIPEVLIVCGSAERFANECVLMAARLEQQQQPCRIDIHEDMPHIFPLFRFHPSPTVAVARTASYIRAALGLEFRKNDVVIPIASTPTLSTSSSQASSLTTSPSHVIRLFESTLLAATSRFTSSLYSPVPTGDFGRDTNGDRPAILRVNSSSSVSSDQSDDSSAAFSSTEEKGSRSSGTRQQTFDPQDKSQYRCKVTVIDLSGDSVLSFHKQRRTGTVRASEMDRPESPSLRQRRRHGRDRSLRHQELSIQDLASDETLKEWETMLHRGYIPTRIWPSPPL</sequence>
<feature type="compositionally biased region" description="Polar residues" evidence="2">
    <location>
        <begin position="654"/>
        <end position="664"/>
    </location>
</feature>
<dbReference type="Gene3D" id="3.40.50.1820">
    <property type="entry name" value="alpha/beta hydrolase"/>
    <property type="match status" value="1"/>
</dbReference>
<comment type="caution">
    <text evidence="4">The sequence shown here is derived from an EMBL/GenBank/DDBJ whole genome shotgun (WGS) entry which is preliminary data.</text>
</comment>
<gene>
    <name evidence="4" type="ORF">EMPS_08357</name>
</gene>
<evidence type="ECO:0000313" key="5">
    <source>
        <dbReference type="Proteomes" id="UP000827284"/>
    </source>
</evidence>
<dbReference type="AlphaFoldDB" id="A0A9P3LZ81"/>
<feature type="region of interest" description="Disordered" evidence="2">
    <location>
        <begin position="689"/>
        <end position="724"/>
    </location>
</feature>
<accession>A0A9P3LZ81</accession>
<name>A0A9P3LZ81_9FUNG</name>
<dbReference type="OrthoDB" id="408631at2759"/>
<protein>
    <recommendedName>
        <fullName evidence="3">Alpha/beta hydrolase fold-3 domain-containing protein</fullName>
    </recommendedName>
</protein>
<dbReference type="InterPro" id="IPR013094">
    <property type="entry name" value="AB_hydrolase_3"/>
</dbReference>
<dbReference type="GO" id="GO:0016787">
    <property type="term" value="F:hydrolase activity"/>
    <property type="evidence" value="ECO:0007669"/>
    <property type="project" value="UniProtKB-KW"/>
</dbReference>
<feature type="compositionally biased region" description="Polar residues" evidence="2">
    <location>
        <begin position="1"/>
        <end position="30"/>
    </location>
</feature>
<dbReference type="SUPFAM" id="SSF53474">
    <property type="entry name" value="alpha/beta-Hydrolases"/>
    <property type="match status" value="1"/>
</dbReference>
<keyword evidence="1" id="KW-0378">Hydrolase</keyword>